<evidence type="ECO:0000313" key="1">
    <source>
        <dbReference type="EMBL" id="GFD05594.1"/>
    </source>
</evidence>
<proteinExistence type="predicted"/>
<accession>A0A699TA08</accession>
<gene>
    <name evidence="1" type="ORF">Tci_877563</name>
</gene>
<sequence length="13" mass="1493">MKEEPGCSEKNIK</sequence>
<organism evidence="1">
    <name type="scientific">Tanacetum cinerariifolium</name>
    <name type="common">Dalmatian daisy</name>
    <name type="synonym">Chrysanthemum cinerariifolium</name>
    <dbReference type="NCBI Taxonomy" id="118510"/>
    <lineage>
        <taxon>Eukaryota</taxon>
        <taxon>Viridiplantae</taxon>
        <taxon>Streptophyta</taxon>
        <taxon>Embryophyta</taxon>
        <taxon>Tracheophyta</taxon>
        <taxon>Spermatophyta</taxon>
        <taxon>Magnoliopsida</taxon>
        <taxon>eudicotyledons</taxon>
        <taxon>Gunneridae</taxon>
        <taxon>Pentapetalae</taxon>
        <taxon>asterids</taxon>
        <taxon>campanulids</taxon>
        <taxon>Asterales</taxon>
        <taxon>Asteraceae</taxon>
        <taxon>Asteroideae</taxon>
        <taxon>Anthemideae</taxon>
        <taxon>Anthemidinae</taxon>
        <taxon>Tanacetum</taxon>
    </lineage>
</organism>
<dbReference type="EMBL" id="BKCJ011219360">
    <property type="protein sequence ID" value="GFD05594.1"/>
    <property type="molecule type" value="Genomic_DNA"/>
</dbReference>
<protein>
    <submittedName>
        <fullName evidence="1">Uncharacterized protein</fullName>
    </submittedName>
</protein>
<feature type="non-terminal residue" evidence="1">
    <location>
        <position position="13"/>
    </location>
</feature>
<comment type="caution">
    <text evidence="1">The sequence shown here is derived from an EMBL/GenBank/DDBJ whole genome shotgun (WGS) entry which is preliminary data.</text>
</comment>
<reference evidence="1" key="1">
    <citation type="journal article" date="2019" name="Sci. Rep.">
        <title>Draft genome of Tanacetum cinerariifolium, the natural source of mosquito coil.</title>
        <authorList>
            <person name="Yamashiro T."/>
            <person name="Shiraishi A."/>
            <person name="Satake H."/>
            <person name="Nakayama K."/>
        </authorList>
    </citation>
    <scope>NUCLEOTIDE SEQUENCE</scope>
</reference>
<name>A0A699TA08_TANCI</name>